<sequence>MYHSSTLKLLGCLLGILLLSHARGTAQCEFLKSDIEDVRSNAMEVLRISDTLETFAIRTTNYRSARSNSRKAQIYAGEILAATYRISTRAAEARQRAEHCGVEGAAQYLTGADRYAERAKTLADKAFGLAKKAYASRNLSTIQRYLNESVTTAREARKAAILVAQQASEAHFCCGGQEIVVAAGRG</sequence>
<name>A0ABT7WDB8_9FLAO</name>
<protein>
    <recommendedName>
        <fullName evidence="4">DUF4398 domain-containing protein</fullName>
    </recommendedName>
</protein>
<feature type="signal peptide" evidence="1">
    <location>
        <begin position="1"/>
        <end position="22"/>
    </location>
</feature>
<evidence type="ECO:0000313" key="3">
    <source>
        <dbReference type="Proteomes" id="UP001174839"/>
    </source>
</evidence>
<dbReference type="EMBL" id="JAUDUY010000002">
    <property type="protein sequence ID" value="MDM9630916.1"/>
    <property type="molecule type" value="Genomic_DNA"/>
</dbReference>
<accession>A0ABT7WDB8</accession>
<organism evidence="2 3">
    <name type="scientific">Robiginitalea aurantiaca</name>
    <dbReference type="NCBI Taxonomy" id="3056915"/>
    <lineage>
        <taxon>Bacteria</taxon>
        <taxon>Pseudomonadati</taxon>
        <taxon>Bacteroidota</taxon>
        <taxon>Flavobacteriia</taxon>
        <taxon>Flavobacteriales</taxon>
        <taxon>Flavobacteriaceae</taxon>
        <taxon>Robiginitalea</taxon>
    </lineage>
</organism>
<evidence type="ECO:0008006" key="4">
    <source>
        <dbReference type="Google" id="ProtNLM"/>
    </source>
</evidence>
<comment type="caution">
    <text evidence="2">The sequence shown here is derived from an EMBL/GenBank/DDBJ whole genome shotgun (WGS) entry which is preliminary data.</text>
</comment>
<keyword evidence="1" id="KW-0732">Signal</keyword>
<evidence type="ECO:0000313" key="2">
    <source>
        <dbReference type="EMBL" id="MDM9630916.1"/>
    </source>
</evidence>
<dbReference type="Proteomes" id="UP001174839">
    <property type="component" value="Unassembled WGS sequence"/>
</dbReference>
<proteinExistence type="predicted"/>
<gene>
    <name evidence="2" type="ORF">QU605_05510</name>
</gene>
<evidence type="ECO:0000256" key="1">
    <source>
        <dbReference type="SAM" id="SignalP"/>
    </source>
</evidence>
<feature type="chain" id="PRO_5047374028" description="DUF4398 domain-containing protein" evidence="1">
    <location>
        <begin position="23"/>
        <end position="186"/>
    </location>
</feature>
<keyword evidence="3" id="KW-1185">Reference proteome</keyword>
<reference evidence="2" key="1">
    <citation type="submission" date="2023-06" db="EMBL/GenBank/DDBJ databases">
        <title>Robiginitalea aurantiacus sp. nov. and Algoriphagus sediminis sp. nov., isolated from coastal sediment.</title>
        <authorList>
            <person name="Zhou Z.Y."/>
            <person name="An J."/>
            <person name="Jia Y.W."/>
            <person name="Du Z.J."/>
        </authorList>
    </citation>
    <scope>NUCLEOTIDE SEQUENCE</scope>
    <source>
        <strain evidence="2">M39</strain>
    </source>
</reference>
<dbReference type="RefSeq" id="WP_289724278.1">
    <property type="nucleotide sequence ID" value="NZ_JAUDUY010000002.1"/>
</dbReference>